<organism evidence="1 2">
    <name type="scientific">Lachancea mirantina</name>
    <dbReference type="NCBI Taxonomy" id="1230905"/>
    <lineage>
        <taxon>Eukaryota</taxon>
        <taxon>Fungi</taxon>
        <taxon>Dikarya</taxon>
        <taxon>Ascomycota</taxon>
        <taxon>Saccharomycotina</taxon>
        <taxon>Saccharomycetes</taxon>
        <taxon>Saccharomycetales</taxon>
        <taxon>Saccharomycetaceae</taxon>
        <taxon>Lachancea</taxon>
    </lineage>
</organism>
<evidence type="ECO:0000313" key="1">
    <source>
        <dbReference type="EMBL" id="SCU97893.1"/>
    </source>
</evidence>
<dbReference type="Pfam" id="PF07957">
    <property type="entry name" value="DUF3294"/>
    <property type="match status" value="1"/>
</dbReference>
<evidence type="ECO:0000313" key="2">
    <source>
        <dbReference type="Proteomes" id="UP000191024"/>
    </source>
</evidence>
<protein>
    <submittedName>
        <fullName evidence="1">LAMI_0F11958g1_1</fullName>
    </submittedName>
</protein>
<dbReference type="OrthoDB" id="4076200at2759"/>
<dbReference type="InterPro" id="IPR012917">
    <property type="entry name" value="DUF3294"/>
</dbReference>
<reference evidence="2" key="1">
    <citation type="submission" date="2016-03" db="EMBL/GenBank/DDBJ databases">
        <authorList>
            <person name="Devillers H."/>
        </authorList>
    </citation>
    <scope>NUCLEOTIDE SEQUENCE [LARGE SCALE GENOMIC DNA]</scope>
</reference>
<dbReference type="AlphaFoldDB" id="A0A1G4K2Z2"/>
<accession>A0A1G4K2Z2</accession>
<gene>
    <name evidence="1" type="ORF">LAMI_0F11958G</name>
</gene>
<proteinExistence type="predicted"/>
<sequence>MSDELSKLRKQVEELQELVKKQNLLISKTGQSVLELQVAKQRADVDSFDTKFGSSKGSKSGGNLVDTTDFATNEDLVTLVGELQSQLDSIEERSIRRTINSTKIKDDEFLVALPNAYGEIPETSEGWFPRSVGDLEKIPDTKLFRLAKFYELLPPSLEEQEKFEDFVEGKLDNFHINDITEDQIEKELKGYTKDQLTEIFNDVARYLGVKNRRGIEFY</sequence>
<dbReference type="Proteomes" id="UP000191024">
    <property type="component" value="Chromosome F"/>
</dbReference>
<keyword evidence="2" id="KW-1185">Reference proteome</keyword>
<dbReference type="EMBL" id="LT598467">
    <property type="protein sequence ID" value="SCU97893.1"/>
    <property type="molecule type" value="Genomic_DNA"/>
</dbReference>
<name>A0A1G4K2Z2_9SACH</name>
<dbReference type="PIRSF" id="PIRSF022944">
    <property type="entry name" value="Ribosomal_MRP8_mit"/>
    <property type="match status" value="1"/>
</dbReference>